<comment type="caution">
    <text evidence="7">The sequence shown here is derived from an EMBL/GenBank/DDBJ whole genome shotgun (WGS) entry which is preliminary data.</text>
</comment>
<name>A0A2N5SDK4_9BASI</name>
<evidence type="ECO:0000256" key="5">
    <source>
        <dbReference type="SAM" id="MobiDB-lite"/>
    </source>
</evidence>
<sequence length="363" mass="40758">MRRHHHLHSNPNTIQPPTADHELSLQPAHSQSDSHSHHSLHSHPQIRASVSRLLAGVRDSLRTRPILKELRSKRRLRTLVLQNSLLQLLSIASLVGLESHKHGRESSSWSTLDILFNTCWLFPIAVMSLSLNGSIVDVSLNLGSHGTRTAVFPNWGATSPADVRAFLAAKFRTDSHRVLVLLNYILMAKALLYMPVCGTVSSFAFCALANSFYCFDPVWNRDGYIFPERLTLLETQWDYHLGFGLGVTVLTSVYPHHTMLNLSLFTLVFPFLVILSSTHTTTPRTGNTQEDERVERTKLSSYGPPQLPVFFIARILHSLFLGPDHRHLAATAYSHLQSVRPSNTTATPHDHVHIEDGDDHVIH</sequence>
<feature type="transmembrane region" description="Helical" evidence="6">
    <location>
        <begin position="191"/>
        <end position="213"/>
    </location>
</feature>
<dbReference type="Pfam" id="PF07264">
    <property type="entry name" value="EI24"/>
    <property type="match status" value="1"/>
</dbReference>
<protein>
    <submittedName>
        <fullName evidence="7">Uncharacterized protein</fullName>
    </submittedName>
</protein>
<keyword evidence="9" id="KW-1185">Reference proteome</keyword>
<keyword evidence="3 6" id="KW-1133">Transmembrane helix</keyword>
<evidence type="ECO:0000313" key="9">
    <source>
        <dbReference type="Proteomes" id="UP000235388"/>
    </source>
</evidence>
<accession>A0A2N5SDK4</accession>
<dbReference type="InterPro" id="IPR059112">
    <property type="entry name" value="CysZ/EI24"/>
</dbReference>
<evidence type="ECO:0000313" key="10">
    <source>
        <dbReference type="Proteomes" id="UP000235392"/>
    </source>
</evidence>
<keyword evidence="4 6" id="KW-0472">Membrane</keyword>
<evidence type="ECO:0000313" key="7">
    <source>
        <dbReference type="EMBL" id="PLW11323.1"/>
    </source>
</evidence>
<dbReference type="Proteomes" id="UP000235392">
    <property type="component" value="Unassembled WGS sequence"/>
</dbReference>
<feature type="region of interest" description="Disordered" evidence="5">
    <location>
        <begin position="1"/>
        <end position="42"/>
    </location>
</feature>
<dbReference type="GO" id="GO:0016236">
    <property type="term" value="P:macroautophagy"/>
    <property type="evidence" value="ECO:0007669"/>
    <property type="project" value="TreeGrafter"/>
</dbReference>
<proteinExistence type="predicted"/>
<gene>
    <name evidence="7" type="ORF">PCANC_19349</name>
    <name evidence="8" type="ORF">PCASD_00274</name>
</gene>
<comment type="subcellular location">
    <subcellularLocation>
        <location evidence="1">Membrane</location>
        <topology evidence="1">Multi-pass membrane protein</topology>
    </subcellularLocation>
</comment>
<dbReference type="PANTHER" id="PTHR21389">
    <property type="entry name" value="P53 INDUCED PROTEIN"/>
    <property type="match status" value="1"/>
</dbReference>
<dbReference type="EMBL" id="PGCI01000005">
    <property type="protein sequence ID" value="PLW51486.1"/>
    <property type="molecule type" value="Genomic_DNA"/>
</dbReference>
<reference evidence="9 10" key="1">
    <citation type="submission" date="2017-11" db="EMBL/GenBank/DDBJ databases">
        <title>De novo assembly and phasing of dikaryotic genomes from two isolates of Puccinia coronata f. sp. avenae, the causal agent of oat crown rust.</title>
        <authorList>
            <person name="Miller M.E."/>
            <person name="Zhang Y."/>
            <person name="Omidvar V."/>
            <person name="Sperschneider J."/>
            <person name="Schwessinger B."/>
            <person name="Raley C."/>
            <person name="Palmer J.M."/>
            <person name="Garnica D."/>
            <person name="Upadhyaya N."/>
            <person name="Rathjen J."/>
            <person name="Taylor J.M."/>
            <person name="Park R.F."/>
            <person name="Dodds P.N."/>
            <person name="Hirsch C.D."/>
            <person name="Kianian S.F."/>
            <person name="Figueroa M."/>
        </authorList>
    </citation>
    <scope>NUCLEOTIDE SEQUENCE [LARGE SCALE GENOMIC DNA]</scope>
    <source>
        <strain evidence="7">12NC29</strain>
        <strain evidence="8">12SD80</strain>
    </source>
</reference>
<evidence type="ECO:0000256" key="3">
    <source>
        <dbReference type="ARBA" id="ARBA00022989"/>
    </source>
</evidence>
<organism evidence="7 9">
    <name type="scientific">Puccinia coronata f. sp. avenae</name>
    <dbReference type="NCBI Taxonomy" id="200324"/>
    <lineage>
        <taxon>Eukaryota</taxon>
        <taxon>Fungi</taxon>
        <taxon>Dikarya</taxon>
        <taxon>Basidiomycota</taxon>
        <taxon>Pucciniomycotina</taxon>
        <taxon>Pucciniomycetes</taxon>
        <taxon>Pucciniales</taxon>
        <taxon>Pucciniaceae</taxon>
        <taxon>Puccinia</taxon>
    </lineage>
</organism>
<evidence type="ECO:0000256" key="6">
    <source>
        <dbReference type="SAM" id="Phobius"/>
    </source>
</evidence>
<feature type="transmembrane region" description="Helical" evidence="6">
    <location>
        <begin position="258"/>
        <end position="275"/>
    </location>
</feature>
<feature type="compositionally biased region" description="Basic and acidic residues" evidence="5">
    <location>
        <begin position="348"/>
        <end position="363"/>
    </location>
</feature>
<evidence type="ECO:0000256" key="4">
    <source>
        <dbReference type="ARBA" id="ARBA00023136"/>
    </source>
</evidence>
<evidence type="ECO:0000256" key="1">
    <source>
        <dbReference type="ARBA" id="ARBA00004141"/>
    </source>
</evidence>
<evidence type="ECO:0000313" key="8">
    <source>
        <dbReference type="EMBL" id="PLW51486.1"/>
    </source>
</evidence>
<evidence type="ECO:0000256" key="2">
    <source>
        <dbReference type="ARBA" id="ARBA00022692"/>
    </source>
</evidence>
<dbReference type="AlphaFoldDB" id="A0A2N5SDK4"/>
<dbReference type="OrthoDB" id="266518at2759"/>
<keyword evidence="2 6" id="KW-0812">Transmembrane</keyword>
<dbReference type="EMBL" id="PGCJ01001024">
    <property type="protein sequence ID" value="PLW11323.1"/>
    <property type="molecule type" value="Genomic_DNA"/>
</dbReference>
<dbReference type="GO" id="GO:0005783">
    <property type="term" value="C:endoplasmic reticulum"/>
    <property type="evidence" value="ECO:0007669"/>
    <property type="project" value="TreeGrafter"/>
</dbReference>
<dbReference type="Proteomes" id="UP000235388">
    <property type="component" value="Unassembled WGS sequence"/>
</dbReference>
<dbReference type="GO" id="GO:0016020">
    <property type="term" value="C:membrane"/>
    <property type="evidence" value="ECO:0007669"/>
    <property type="project" value="UniProtKB-SubCell"/>
</dbReference>
<dbReference type="PANTHER" id="PTHR21389:SF0">
    <property type="entry name" value="ETOPOSIDE-INDUCED PROTEIN 2.4 HOMOLOG"/>
    <property type="match status" value="1"/>
</dbReference>
<feature type="region of interest" description="Disordered" evidence="5">
    <location>
        <begin position="339"/>
        <end position="363"/>
    </location>
</feature>